<organism evidence="1 2">
    <name type="scientific">Coffea arabica</name>
    <name type="common">Arabian coffee</name>
    <dbReference type="NCBI Taxonomy" id="13443"/>
    <lineage>
        <taxon>Eukaryota</taxon>
        <taxon>Viridiplantae</taxon>
        <taxon>Streptophyta</taxon>
        <taxon>Embryophyta</taxon>
        <taxon>Tracheophyta</taxon>
        <taxon>Spermatophyta</taxon>
        <taxon>Magnoliopsida</taxon>
        <taxon>eudicotyledons</taxon>
        <taxon>Gunneridae</taxon>
        <taxon>Pentapetalae</taxon>
        <taxon>asterids</taxon>
        <taxon>lamiids</taxon>
        <taxon>Gentianales</taxon>
        <taxon>Rubiaceae</taxon>
        <taxon>Ixoroideae</taxon>
        <taxon>Gardenieae complex</taxon>
        <taxon>Bertiereae - Coffeeae clade</taxon>
        <taxon>Coffeeae</taxon>
        <taxon>Coffea</taxon>
    </lineage>
</organism>
<dbReference type="PANTHER" id="PTHR33710">
    <property type="entry name" value="BNAC02G09200D PROTEIN"/>
    <property type="match status" value="1"/>
</dbReference>
<name>A0ABM4U0Y3_COFAR</name>
<dbReference type="RefSeq" id="XP_071902593.1">
    <property type="nucleotide sequence ID" value="XM_072046492.1"/>
</dbReference>
<reference evidence="2 3" key="1">
    <citation type="submission" date="2025-05" db="UniProtKB">
        <authorList>
            <consortium name="RefSeq"/>
        </authorList>
    </citation>
    <scope>IDENTIFICATION</scope>
    <source>
        <tissue evidence="2 3">Leaves</tissue>
    </source>
</reference>
<dbReference type="Gene3D" id="3.60.10.10">
    <property type="entry name" value="Endonuclease/exonuclease/phosphatase"/>
    <property type="match status" value="1"/>
</dbReference>
<dbReference type="RefSeq" id="XP_071900947.1">
    <property type="nucleotide sequence ID" value="XM_072044846.1"/>
</dbReference>
<proteinExistence type="predicted"/>
<keyword evidence="1" id="KW-1185">Reference proteome</keyword>
<evidence type="ECO:0000313" key="3">
    <source>
        <dbReference type="RefSeq" id="XP_071902593.1"/>
    </source>
</evidence>
<dbReference type="PANTHER" id="PTHR33710:SF77">
    <property type="entry name" value="DNASE I-LIKE SUPERFAMILY PROTEIN"/>
    <property type="match status" value="1"/>
</dbReference>
<dbReference type="Proteomes" id="UP001652660">
    <property type="component" value="Chromosome 4e"/>
</dbReference>
<protein>
    <submittedName>
        <fullName evidence="2 3">Uncharacterized protein</fullName>
    </submittedName>
</protein>
<gene>
    <name evidence="2" type="primary">LOC140004706</name>
    <name evidence="3" type="synonym">LOC140005492</name>
</gene>
<evidence type="ECO:0000313" key="2">
    <source>
        <dbReference type="RefSeq" id="XP_071900947.1"/>
    </source>
</evidence>
<evidence type="ECO:0000313" key="1">
    <source>
        <dbReference type="Proteomes" id="UP001652660"/>
    </source>
</evidence>
<dbReference type="Proteomes" id="UP001652660">
    <property type="component" value="Chromosome 4c"/>
</dbReference>
<dbReference type="InterPro" id="IPR036691">
    <property type="entry name" value="Endo/exonu/phosph_ase_sf"/>
</dbReference>
<sequence>MAHEKWGGQPFAVAEGVEFMSFLEEARVFDVGFSGPSFTWCNNRRGRARVSKRLDRLLVNGKCLDFSTAIFVVYLARHPSDHAPLKISFASRIDNKPRPFQFLNVWTTKPDLLENKQCFGNVFDAVRETEHAVQRAEEAVDHDDSEAGQVELRKAQAELRYALSIEEQYWSQKARVKWL</sequence>
<dbReference type="SUPFAM" id="SSF56219">
    <property type="entry name" value="DNase I-like"/>
    <property type="match status" value="1"/>
</dbReference>
<dbReference type="GeneID" id="140004706"/>
<accession>A0ABM4U0Y3</accession>